<dbReference type="Proteomes" id="UP000292554">
    <property type="component" value="Unassembled WGS sequence"/>
</dbReference>
<keyword evidence="6" id="KW-0626">Porin</keyword>
<protein>
    <submittedName>
        <fullName evidence="12">OmpA family protein</fullName>
    </submittedName>
</protein>
<keyword evidence="2" id="KW-0813">Transport</keyword>
<sequence length="355" mass="38700">MTMRLHKGITVVAGCLLATSVVAEELNNMPMNVGVAMRYAEMDSDREYQGSGYDNGLLGGLSFGIEPWESIGLRARAEYAEMDIDSGEDDDGMWYAADALFYFNEKKHYIITGLDYIDLDDSNTAVHLGIGGRQFFNDAVAMSAELIAHQGIDESFTDFTVGVGLAYYFGTQAAIEPTAAPEVAPEPEPEPEPVVVVAPKDSDGDGVYDADDQCADTPASYAVDERGCTLYKDEVVSKTLLVNFDNNKADVKDEYLPEIEELAEFMNQYPQLTVTIEGHTSSAGAADYNQQLSEKRAKAVAAELVERYSVPASRVSTVGYGETKPLSTENSREAAAANRRIVATLTVVEKKEIER</sequence>
<dbReference type="Pfam" id="PF00691">
    <property type="entry name" value="OmpA"/>
    <property type="match status" value="1"/>
</dbReference>
<evidence type="ECO:0000259" key="11">
    <source>
        <dbReference type="PROSITE" id="PS51123"/>
    </source>
</evidence>
<dbReference type="Gene3D" id="2.40.160.20">
    <property type="match status" value="1"/>
</dbReference>
<gene>
    <name evidence="12" type="ORF">EZV61_02550</name>
</gene>
<dbReference type="InterPro" id="IPR011250">
    <property type="entry name" value="OMP/PagP_B-barrel"/>
</dbReference>
<evidence type="ECO:0000256" key="4">
    <source>
        <dbReference type="ARBA" id="ARBA00022692"/>
    </source>
</evidence>
<dbReference type="PANTHER" id="PTHR30329:SF21">
    <property type="entry name" value="LIPOPROTEIN YIAD-RELATED"/>
    <property type="match status" value="1"/>
</dbReference>
<comment type="subcellular location">
    <subcellularLocation>
        <location evidence="1">Cell outer membrane</location>
        <topology evidence="1">Multi-pass membrane protein</topology>
    </subcellularLocation>
</comment>
<evidence type="ECO:0000256" key="9">
    <source>
        <dbReference type="PROSITE-ProRule" id="PRU00473"/>
    </source>
</evidence>
<accession>A0ABY2APN8</accession>
<dbReference type="InterPro" id="IPR006664">
    <property type="entry name" value="OMP_bac"/>
</dbReference>
<keyword evidence="8" id="KW-0998">Cell outer membrane</keyword>
<keyword evidence="4" id="KW-0812">Transmembrane</keyword>
<dbReference type="EMBL" id="SJXE01000001">
    <property type="protein sequence ID" value="TCI04869.1"/>
    <property type="molecule type" value="Genomic_DNA"/>
</dbReference>
<dbReference type="InterPro" id="IPR006665">
    <property type="entry name" value="OmpA-like"/>
</dbReference>
<organism evidence="12 13">
    <name type="scientific">Corallincola luteus</name>
    <dbReference type="NCBI Taxonomy" id="1775177"/>
    <lineage>
        <taxon>Bacteria</taxon>
        <taxon>Pseudomonadati</taxon>
        <taxon>Pseudomonadota</taxon>
        <taxon>Gammaproteobacteria</taxon>
        <taxon>Alteromonadales</taxon>
        <taxon>Psychromonadaceae</taxon>
        <taxon>Corallincola</taxon>
    </lineage>
</organism>
<dbReference type="SUPFAM" id="SSF56925">
    <property type="entry name" value="OMPA-like"/>
    <property type="match status" value="1"/>
</dbReference>
<dbReference type="SUPFAM" id="SSF103088">
    <property type="entry name" value="OmpA-like"/>
    <property type="match status" value="1"/>
</dbReference>
<evidence type="ECO:0000256" key="3">
    <source>
        <dbReference type="ARBA" id="ARBA00022452"/>
    </source>
</evidence>
<dbReference type="InterPro" id="IPR050330">
    <property type="entry name" value="Bact_OuterMem_StrucFunc"/>
</dbReference>
<keyword evidence="3" id="KW-1134">Transmembrane beta strand</keyword>
<feature type="domain" description="OmpA-like" evidence="11">
    <location>
        <begin position="231"/>
        <end position="349"/>
    </location>
</feature>
<evidence type="ECO:0000313" key="12">
    <source>
        <dbReference type="EMBL" id="TCI04869.1"/>
    </source>
</evidence>
<dbReference type="PRINTS" id="PR01021">
    <property type="entry name" value="OMPADOMAIN"/>
</dbReference>
<name>A0ABY2APN8_9GAMM</name>
<reference evidence="12 13" key="1">
    <citation type="submission" date="2019-02" db="EMBL/GenBank/DDBJ databases">
        <title>Corallincola luteus sp. nov., a marine bacterium isolated from surface sediment of Bohai Sea in China.</title>
        <authorList>
            <person name="Ren Q."/>
        </authorList>
    </citation>
    <scope>NUCLEOTIDE SEQUENCE [LARGE SCALE GENOMIC DNA]</scope>
    <source>
        <strain evidence="12 13">DASS28</strain>
    </source>
</reference>
<dbReference type="PROSITE" id="PS51123">
    <property type="entry name" value="OMPA_2"/>
    <property type="match status" value="1"/>
</dbReference>
<dbReference type="PANTHER" id="PTHR30329">
    <property type="entry name" value="STATOR ELEMENT OF FLAGELLAR MOTOR COMPLEX"/>
    <property type="match status" value="1"/>
</dbReference>
<evidence type="ECO:0000256" key="6">
    <source>
        <dbReference type="ARBA" id="ARBA00023114"/>
    </source>
</evidence>
<keyword evidence="7 9" id="KW-0472">Membrane</keyword>
<feature type="signal peptide" evidence="10">
    <location>
        <begin position="1"/>
        <end position="23"/>
    </location>
</feature>
<keyword evidence="13" id="KW-1185">Reference proteome</keyword>
<dbReference type="Gene3D" id="3.30.1330.60">
    <property type="entry name" value="OmpA-like domain"/>
    <property type="match status" value="1"/>
</dbReference>
<proteinExistence type="predicted"/>
<keyword evidence="10" id="KW-0732">Signal</keyword>
<keyword evidence="5" id="KW-0406">Ion transport</keyword>
<evidence type="ECO:0000256" key="7">
    <source>
        <dbReference type="ARBA" id="ARBA00023136"/>
    </source>
</evidence>
<evidence type="ECO:0000313" key="13">
    <source>
        <dbReference type="Proteomes" id="UP000292554"/>
    </source>
</evidence>
<evidence type="ECO:0000256" key="8">
    <source>
        <dbReference type="ARBA" id="ARBA00023237"/>
    </source>
</evidence>
<feature type="chain" id="PRO_5045935244" evidence="10">
    <location>
        <begin position="24"/>
        <end position="355"/>
    </location>
</feature>
<dbReference type="InterPro" id="IPR036737">
    <property type="entry name" value="OmpA-like_sf"/>
</dbReference>
<evidence type="ECO:0000256" key="1">
    <source>
        <dbReference type="ARBA" id="ARBA00004571"/>
    </source>
</evidence>
<evidence type="ECO:0000256" key="2">
    <source>
        <dbReference type="ARBA" id="ARBA00022448"/>
    </source>
</evidence>
<comment type="caution">
    <text evidence="12">The sequence shown here is derived from an EMBL/GenBank/DDBJ whole genome shotgun (WGS) entry which is preliminary data.</text>
</comment>
<evidence type="ECO:0000256" key="10">
    <source>
        <dbReference type="SAM" id="SignalP"/>
    </source>
</evidence>
<evidence type="ECO:0000256" key="5">
    <source>
        <dbReference type="ARBA" id="ARBA00023065"/>
    </source>
</evidence>
<dbReference type="CDD" id="cd07185">
    <property type="entry name" value="OmpA_C-like"/>
    <property type="match status" value="1"/>
</dbReference>